<protein>
    <submittedName>
        <fullName evidence="3">Uncharacterized protein</fullName>
    </submittedName>
</protein>
<dbReference type="InterPro" id="IPR051709">
    <property type="entry name" value="Ub-ligase/GTPase-reg"/>
</dbReference>
<evidence type="ECO:0000256" key="1">
    <source>
        <dbReference type="ARBA" id="ARBA00022737"/>
    </source>
</evidence>
<gene>
    <name evidence="3" type="ORF">PCOR1329_LOCUS3144</name>
</gene>
<evidence type="ECO:0000313" key="4">
    <source>
        <dbReference type="Proteomes" id="UP001189429"/>
    </source>
</evidence>
<sequence length="240" mass="24578">MAVACGHSGAGQCEVPALAAGQTYTQAAAGGHHTVLLRSDGSAVACGSEGEGQCDLPELVGGLTYTKVAAGGDHTVLLRSDGSAVVCGYNPFGQCDLPALPDGLTYTQVAAGWAHTVLIRSDGAAVACGRNNWGQCDLPVLAEGFRYEASLMPQLFLQGTLVGDSMCFVTFGGVERCRIRVAPTSRLADVRARLTADHRSGSFGSGFARVDAVLPGRMLLSRASSEDTVADAFAGAPGTL</sequence>
<reference evidence="3" key="1">
    <citation type="submission" date="2023-10" db="EMBL/GenBank/DDBJ databases">
        <authorList>
            <person name="Chen Y."/>
            <person name="Shah S."/>
            <person name="Dougan E. K."/>
            <person name="Thang M."/>
            <person name="Chan C."/>
        </authorList>
    </citation>
    <scope>NUCLEOTIDE SEQUENCE [LARGE SCALE GENOMIC DNA]</scope>
</reference>
<dbReference type="PANTHER" id="PTHR45622">
    <property type="entry name" value="UBIQUITIN-PROTEIN LIGASE E3A-RELATED"/>
    <property type="match status" value="1"/>
</dbReference>
<keyword evidence="4" id="KW-1185">Reference proteome</keyword>
<proteinExistence type="predicted"/>
<dbReference type="EMBL" id="CAUYUJ010000799">
    <property type="protein sequence ID" value="CAK0792615.1"/>
    <property type="molecule type" value="Genomic_DNA"/>
</dbReference>
<keyword evidence="1" id="KW-0677">Repeat</keyword>
<dbReference type="InterPro" id="IPR009091">
    <property type="entry name" value="RCC1/BLIP-II"/>
</dbReference>
<dbReference type="SUPFAM" id="SSF50985">
    <property type="entry name" value="RCC1/BLIP-II"/>
    <property type="match status" value="1"/>
</dbReference>
<feature type="repeat" description="RCC1" evidence="2">
    <location>
        <begin position="41"/>
        <end position="81"/>
    </location>
</feature>
<dbReference type="Proteomes" id="UP001189429">
    <property type="component" value="Unassembled WGS sequence"/>
</dbReference>
<dbReference type="Pfam" id="PF13540">
    <property type="entry name" value="RCC1_2"/>
    <property type="match status" value="3"/>
</dbReference>
<dbReference type="Gene3D" id="2.130.10.30">
    <property type="entry name" value="Regulator of chromosome condensation 1/beta-lactamase-inhibitor protein II"/>
    <property type="match status" value="1"/>
</dbReference>
<organism evidence="3 4">
    <name type="scientific">Prorocentrum cordatum</name>
    <dbReference type="NCBI Taxonomy" id="2364126"/>
    <lineage>
        <taxon>Eukaryota</taxon>
        <taxon>Sar</taxon>
        <taxon>Alveolata</taxon>
        <taxon>Dinophyceae</taxon>
        <taxon>Prorocentrales</taxon>
        <taxon>Prorocentraceae</taxon>
        <taxon>Prorocentrum</taxon>
    </lineage>
</organism>
<accession>A0ABN9PIG2</accession>
<dbReference type="PROSITE" id="PS00626">
    <property type="entry name" value="RCC1_2"/>
    <property type="match status" value="2"/>
</dbReference>
<name>A0ABN9PIG2_9DINO</name>
<comment type="caution">
    <text evidence="3">The sequence shown here is derived from an EMBL/GenBank/DDBJ whole genome shotgun (WGS) entry which is preliminary data.</text>
</comment>
<evidence type="ECO:0000313" key="3">
    <source>
        <dbReference type="EMBL" id="CAK0792615.1"/>
    </source>
</evidence>
<dbReference type="PANTHER" id="PTHR45622:SF58">
    <property type="entry name" value="REGULATOR OF CHROMOSOME CONDENSATION DOMAIN-CONTAINING PROTEIN"/>
    <property type="match status" value="1"/>
</dbReference>
<dbReference type="PROSITE" id="PS50012">
    <property type="entry name" value="RCC1_3"/>
    <property type="match status" value="1"/>
</dbReference>
<evidence type="ECO:0000256" key="2">
    <source>
        <dbReference type="PROSITE-ProRule" id="PRU00235"/>
    </source>
</evidence>
<dbReference type="InterPro" id="IPR000408">
    <property type="entry name" value="Reg_chr_condens"/>
</dbReference>